<evidence type="ECO:0000256" key="1">
    <source>
        <dbReference type="ARBA" id="ARBA00004651"/>
    </source>
</evidence>
<dbReference type="PANTHER" id="PTHR34583">
    <property type="entry name" value="ANTIPORTER SUBUNIT MNHC2-RELATED"/>
    <property type="match status" value="1"/>
</dbReference>
<organism evidence="7 8">
    <name type="scientific">Halosimplex aquaticum</name>
    <dbReference type="NCBI Taxonomy" id="3026162"/>
    <lineage>
        <taxon>Archaea</taxon>
        <taxon>Methanobacteriati</taxon>
        <taxon>Methanobacteriota</taxon>
        <taxon>Stenosarchaea group</taxon>
        <taxon>Halobacteria</taxon>
        <taxon>Halobacteriales</taxon>
        <taxon>Haloarculaceae</taxon>
        <taxon>Halosimplex</taxon>
    </lineage>
</organism>
<comment type="caution">
    <text evidence="7">The sequence shown here is derived from an EMBL/GenBank/DDBJ whole genome shotgun (WGS) entry which is preliminary data.</text>
</comment>
<comment type="subcellular location">
    <subcellularLocation>
        <location evidence="1">Cell membrane</location>
        <topology evidence="1">Multi-pass membrane protein</topology>
    </subcellularLocation>
</comment>
<dbReference type="InterPro" id="IPR039428">
    <property type="entry name" value="NUOK/Mnh_C1-like"/>
</dbReference>
<dbReference type="EMBL" id="JBHTAS010000001">
    <property type="protein sequence ID" value="MFC7142338.1"/>
    <property type="molecule type" value="Genomic_DNA"/>
</dbReference>
<feature type="transmembrane region" description="Helical" evidence="6">
    <location>
        <begin position="6"/>
        <end position="22"/>
    </location>
</feature>
<keyword evidence="2" id="KW-1003">Cell membrane</keyword>
<keyword evidence="5 6" id="KW-0472">Membrane</keyword>
<dbReference type="RefSeq" id="WP_274323405.1">
    <property type="nucleotide sequence ID" value="NZ_CP118158.1"/>
</dbReference>
<dbReference type="GeneID" id="78822675"/>
<accession>A0ABD5Y4M9</accession>
<evidence type="ECO:0000313" key="7">
    <source>
        <dbReference type="EMBL" id="MFC7142338.1"/>
    </source>
</evidence>
<feature type="transmembrane region" description="Helical" evidence="6">
    <location>
        <begin position="81"/>
        <end position="103"/>
    </location>
</feature>
<keyword evidence="8" id="KW-1185">Reference proteome</keyword>
<dbReference type="AlphaFoldDB" id="A0ABD5Y4M9"/>
<feature type="transmembrane region" description="Helical" evidence="6">
    <location>
        <begin position="29"/>
        <end position="50"/>
    </location>
</feature>
<keyword evidence="3 6" id="KW-0812">Transmembrane</keyword>
<evidence type="ECO:0000313" key="8">
    <source>
        <dbReference type="Proteomes" id="UP001596432"/>
    </source>
</evidence>
<evidence type="ECO:0000256" key="3">
    <source>
        <dbReference type="ARBA" id="ARBA00022692"/>
    </source>
</evidence>
<sequence>MTQVILAGVLGVLFALGTYLILRRDVVRVVWGVSIISQAANVYLVTMGGLTGQSPILGHGGEHPVACSVPDAGANCVTDPLVQALVLTAIVIGFGTTAFALVLTYRLYQEHGTLDLGEVTVE</sequence>
<gene>
    <name evidence="7" type="ORF">ACFQMA_21175</name>
</gene>
<reference evidence="7 8" key="1">
    <citation type="journal article" date="2019" name="Int. J. Syst. Evol. Microbiol.">
        <title>The Global Catalogue of Microorganisms (GCM) 10K type strain sequencing project: providing services to taxonomists for standard genome sequencing and annotation.</title>
        <authorList>
            <consortium name="The Broad Institute Genomics Platform"/>
            <consortium name="The Broad Institute Genome Sequencing Center for Infectious Disease"/>
            <person name="Wu L."/>
            <person name="Ma J."/>
        </authorList>
    </citation>
    <scope>NUCLEOTIDE SEQUENCE [LARGE SCALE GENOMIC DNA]</scope>
    <source>
        <strain evidence="7 8">XZYJT29</strain>
    </source>
</reference>
<evidence type="ECO:0000256" key="6">
    <source>
        <dbReference type="SAM" id="Phobius"/>
    </source>
</evidence>
<dbReference type="InterPro" id="IPR050601">
    <property type="entry name" value="CPA3_antiporter_subunitC"/>
</dbReference>
<dbReference type="Proteomes" id="UP001596432">
    <property type="component" value="Unassembled WGS sequence"/>
</dbReference>
<dbReference type="Gene3D" id="1.10.287.3510">
    <property type="match status" value="1"/>
</dbReference>
<evidence type="ECO:0000256" key="2">
    <source>
        <dbReference type="ARBA" id="ARBA00022475"/>
    </source>
</evidence>
<keyword evidence="4 6" id="KW-1133">Transmembrane helix</keyword>
<evidence type="ECO:0000256" key="5">
    <source>
        <dbReference type="ARBA" id="ARBA00023136"/>
    </source>
</evidence>
<name>A0ABD5Y4M9_9EURY</name>
<protein>
    <submittedName>
        <fullName evidence="7">Sodium:proton antiporter</fullName>
    </submittedName>
</protein>
<dbReference type="Pfam" id="PF00420">
    <property type="entry name" value="Oxidored_q2"/>
    <property type="match status" value="1"/>
</dbReference>
<dbReference type="GO" id="GO:0005886">
    <property type="term" value="C:plasma membrane"/>
    <property type="evidence" value="ECO:0007669"/>
    <property type="project" value="UniProtKB-SubCell"/>
</dbReference>
<dbReference type="PANTHER" id="PTHR34583:SF2">
    <property type="entry name" value="ANTIPORTER SUBUNIT MNHC2-RELATED"/>
    <property type="match status" value="1"/>
</dbReference>
<proteinExistence type="predicted"/>
<evidence type="ECO:0000256" key="4">
    <source>
        <dbReference type="ARBA" id="ARBA00022989"/>
    </source>
</evidence>